<dbReference type="Gene3D" id="3.40.50.300">
    <property type="entry name" value="P-loop containing nucleotide triphosphate hydrolases"/>
    <property type="match status" value="1"/>
</dbReference>
<organism evidence="1 2">
    <name type="scientific">Paramuricea clavata</name>
    <name type="common">Red gorgonian</name>
    <name type="synonym">Violescent sea-whip</name>
    <dbReference type="NCBI Taxonomy" id="317549"/>
    <lineage>
        <taxon>Eukaryota</taxon>
        <taxon>Metazoa</taxon>
        <taxon>Cnidaria</taxon>
        <taxon>Anthozoa</taxon>
        <taxon>Octocorallia</taxon>
        <taxon>Malacalcyonacea</taxon>
        <taxon>Plexauridae</taxon>
        <taxon>Paramuricea</taxon>
    </lineage>
</organism>
<dbReference type="AlphaFoldDB" id="A0A7D9F0I9"/>
<evidence type="ECO:0000313" key="2">
    <source>
        <dbReference type="Proteomes" id="UP001152795"/>
    </source>
</evidence>
<proteinExistence type="predicted"/>
<evidence type="ECO:0000313" key="1">
    <source>
        <dbReference type="EMBL" id="CAB4020088.1"/>
    </source>
</evidence>
<name>A0A7D9F0I9_PARCT</name>
<dbReference type="Proteomes" id="UP001152795">
    <property type="component" value="Unassembled WGS sequence"/>
</dbReference>
<comment type="caution">
    <text evidence="1">The sequence shown here is derived from an EMBL/GenBank/DDBJ whole genome shotgun (WGS) entry which is preliminary data.</text>
</comment>
<protein>
    <submittedName>
        <fullName evidence="1">Uncharacterized protein</fullName>
    </submittedName>
</protein>
<accession>A0A7D9F0I9</accession>
<reference evidence="1" key="1">
    <citation type="submission" date="2020-04" db="EMBL/GenBank/DDBJ databases">
        <authorList>
            <person name="Alioto T."/>
            <person name="Alioto T."/>
            <person name="Gomez Garrido J."/>
        </authorList>
    </citation>
    <scope>NUCLEOTIDE SEQUENCE</scope>
    <source>
        <strain evidence="1">A484AB</strain>
    </source>
</reference>
<dbReference type="OrthoDB" id="5976864at2759"/>
<gene>
    <name evidence="1" type="ORF">PACLA_8A017558</name>
</gene>
<dbReference type="SUPFAM" id="SSF52540">
    <property type="entry name" value="P-loop containing nucleoside triphosphate hydrolases"/>
    <property type="match status" value="1"/>
</dbReference>
<sequence>ISGPSGSGKTVWVKKFLENIDKMIDRKVEYQILYCYGEWQPIFEEIRQNIPQIQFFEGFPDVKSMTDPSFHTVMIIDDLQNELLDNLELANLFTKGSHHRSISVIFLQQALYNKGKFSRLCSLNCHYMVVFKSPRDQTVISTLARQMYPGCGQYLIEAYRDATEKAYSYLFIDLHPQTEDKFRLRSKIFPDDWQIVYARK</sequence>
<feature type="non-terminal residue" evidence="1">
    <location>
        <position position="1"/>
    </location>
</feature>
<keyword evidence="2" id="KW-1185">Reference proteome</keyword>
<dbReference type="InterPro" id="IPR027417">
    <property type="entry name" value="P-loop_NTPase"/>
</dbReference>
<dbReference type="EMBL" id="CACRXK020010775">
    <property type="protein sequence ID" value="CAB4020088.1"/>
    <property type="molecule type" value="Genomic_DNA"/>
</dbReference>